<evidence type="ECO:0000313" key="3">
    <source>
        <dbReference type="Proteomes" id="UP001159363"/>
    </source>
</evidence>
<gene>
    <name evidence="2" type="ORF">PR048_007719</name>
</gene>
<dbReference type="EMBL" id="JARBHB010000003">
    <property type="protein sequence ID" value="KAJ8888232.1"/>
    <property type="molecule type" value="Genomic_DNA"/>
</dbReference>
<reference evidence="2 3" key="1">
    <citation type="submission" date="2023-02" db="EMBL/GenBank/DDBJ databases">
        <title>LHISI_Scaffold_Assembly.</title>
        <authorList>
            <person name="Stuart O.P."/>
            <person name="Cleave R."/>
            <person name="Magrath M.J.L."/>
            <person name="Mikheyev A.S."/>
        </authorList>
    </citation>
    <scope>NUCLEOTIDE SEQUENCE [LARGE SCALE GENOMIC DNA]</scope>
    <source>
        <strain evidence="2">Daus_M_001</strain>
        <tissue evidence="2">Leg muscle</tissue>
    </source>
</reference>
<evidence type="ECO:0000256" key="1">
    <source>
        <dbReference type="SAM" id="MobiDB-lite"/>
    </source>
</evidence>
<feature type="compositionally biased region" description="Basic and acidic residues" evidence="1">
    <location>
        <begin position="586"/>
        <end position="603"/>
    </location>
</feature>
<dbReference type="PANTHER" id="PTHR21261">
    <property type="entry name" value="BEAT PROTEIN"/>
    <property type="match status" value="1"/>
</dbReference>
<feature type="region of interest" description="Disordered" evidence="1">
    <location>
        <begin position="639"/>
        <end position="668"/>
    </location>
</feature>
<keyword evidence="3" id="KW-1185">Reference proteome</keyword>
<organism evidence="2 3">
    <name type="scientific">Dryococelus australis</name>
    <dbReference type="NCBI Taxonomy" id="614101"/>
    <lineage>
        <taxon>Eukaryota</taxon>
        <taxon>Metazoa</taxon>
        <taxon>Ecdysozoa</taxon>
        <taxon>Arthropoda</taxon>
        <taxon>Hexapoda</taxon>
        <taxon>Insecta</taxon>
        <taxon>Pterygota</taxon>
        <taxon>Neoptera</taxon>
        <taxon>Polyneoptera</taxon>
        <taxon>Phasmatodea</taxon>
        <taxon>Verophasmatodea</taxon>
        <taxon>Anareolatae</taxon>
        <taxon>Phasmatidae</taxon>
        <taxon>Eurycanthinae</taxon>
        <taxon>Dryococelus</taxon>
    </lineage>
</organism>
<dbReference type="PANTHER" id="PTHR21261:SF14">
    <property type="entry name" value="BEATEN PATH IV, ISOFORM B"/>
    <property type="match status" value="1"/>
</dbReference>
<feature type="compositionally biased region" description="Polar residues" evidence="1">
    <location>
        <begin position="650"/>
        <end position="668"/>
    </location>
</feature>
<proteinExistence type="predicted"/>
<sequence length="696" mass="77317">MARGKRKLLHSCLLSGEEIIFKYAESRSEGAIRATLTRTPSVLSLLRARRLEIPSSSPGQSGGRGRTAGGVLASHQKMNRVRFPAGAAPGFSHVRIVANDAASLRDFSSILALLHTHLAYLSYSLRTLILSSAVNEMFKMPSISTNTCINPPLHGHPDALMNPCKIPDCFATLHNTHYLSDDKKVALRSLTLQSSGLYRCEVSAEAPSFASAQKEAHMEVVREYMLAVRCSQRLKVRVHRKTGYASVPIQHCTINTIFPLQLQVEMCELARAGVPRQHCTINTNSYGYFFTDERLARGFRGSVPWVNGSPALIAQVTDLYSEDRGFAPRRPRRGGCSARLPHWEFVNASGRWVWPARSPFHGSPTTRNRVNESLGLGKLREFSDLQARLLSTLHTGASTVCSLAVTPRMAVMEFERRFLASLLFAQRRGKRRGSVATTLEAMTLMAARIFFSIFVILSKGRLHHHGSKLDPRWDIGSTLKTIAPFEFRAGLEIEIKFISNRRNLRFEPRSAAIDYSISDRGRCWCNRPLFASFSVSPRIDCRCAGPSLADSQLRHNAPARASCMLWGAARPYLSIGNGIHDSEVIRETGTREKPTMVRSEEPSQHSSGLMSGTTRVDGHWRTEPREFSAAVKQLIRYNPNENGHDHFAQRPTTDGSSANANGVPAEQSQTAIVRVHRPFPARAKSRLSDARSHVFG</sequence>
<dbReference type="Proteomes" id="UP001159363">
    <property type="component" value="Chromosome 3"/>
</dbReference>
<comment type="caution">
    <text evidence="2">The sequence shown here is derived from an EMBL/GenBank/DDBJ whole genome shotgun (WGS) entry which is preliminary data.</text>
</comment>
<name>A0ABQ9HVF5_9NEOP</name>
<feature type="region of interest" description="Disordered" evidence="1">
    <location>
        <begin position="586"/>
        <end position="616"/>
    </location>
</feature>
<evidence type="ECO:0000313" key="2">
    <source>
        <dbReference type="EMBL" id="KAJ8888232.1"/>
    </source>
</evidence>
<feature type="compositionally biased region" description="Polar residues" evidence="1">
    <location>
        <begin position="604"/>
        <end position="614"/>
    </location>
</feature>
<accession>A0ABQ9HVF5</accession>
<protein>
    <submittedName>
        <fullName evidence="2">Uncharacterized protein</fullName>
    </submittedName>
</protein>